<reference evidence="2 3" key="1">
    <citation type="journal article" date="2016" name="Nat. Commun.">
        <title>Thousands of microbial genomes shed light on interconnected biogeochemical processes in an aquifer system.</title>
        <authorList>
            <person name="Anantharaman K."/>
            <person name="Brown C.T."/>
            <person name="Hug L.A."/>
            <person name="Sharon I."/>
            <person name="Castelle C.J."/>
            <person name="Probst A.J."/>
            <person name="Thomas B.C."/>
            <person name="Singh A."/>
            <person name="Wilkins M.J."/>
            <person name="Karaoz U."/>
            <person name="Brodie E.L."/>
            <person name="Williams K.H."/>
            <person name="Hubbard S.S."/>
            <person name="Banfield J.F."/>
        </authorList>
    </citation>
    <scope>NUCLEOTIDE SEQUENCE [LARGE SCALE GENOMIC DNA]</scope>
</reference>
<organism evidence="2 3">
    <name type="scientific">Candidatus Roizmanbacteria bacterium RIFCSPLOWO2_01_FULL_38_12</name>
    <dbReference type="NCBI Taxonomy" id="1802061"/>
    <lineage>
        <taxon>Bacteria</taxon>
        <taxon>Candidatus Roizmaniibacteriota</taxon>
    </lineage>
</organism>
<dbReference type="Pfam" id="PF13649">
    <property type="entry name" value="Methyltransf_25"/>
    <property type="match status" value="1"/>
</dbReference>
<dbReference type="PANTHER" id="PTHR43591">
    <property type="entry name" value="METHYLTRANSFERASE"/>
    <property type="match status" value="1"/>
</dbReference>
<dbReference type="STRING" id="1802061.A3A93_05190"/>
<evidence type="ECO:0000313" key="2">
    <source>
        <dbReference type="EMBL" id="OGK45783.1"/>
    </source>
</evidence>
<dbReference type="AlphaFoldDB" id="A0A1F7IQZ5"/>
<gene>
    <name evidence="2" type="ORF">A3A93_05190</name>
</gene>
<protein>
    <recommendedName>
        <fullName evidence="1">Methyltransferase domain-containing protein</fullName>
    </recommendedName>
</protein>
<dbReference type="SUPFAM" id="SSF53335">
    <property type="entry name" value="S-adenosyl-L-methionine-dependent methyltransferases"/>
    <property type="match status" value="1"/>
</dbReference>
<evidence type="ECO:0000259" key="1">
    <source>
        <dbReference type="Pfam" id="PF13649"/>
    </source>
</evidence>
<comment type="caution">
    <text evidence="2">The sequence shown here is derived from an EMBL/GenBank/DDBJ whole genome shotgun (WGS) entry which is preliminary data.</text>
</comment>
<dbReference type="InterPro" id="IPR029063">
    <property type="entry name" value="SAM-dependent_MTases_sf"/>
</dbReference>
<proteinExistence type="predicted"/>
<dbReference type="Proteomes" id="UP000177141">
    <property type="component" value="Unassembled WGS sequence"/>
</dbReference>
<name>A0A1F7IQZ5_9BACT</name>
<sequence length="251" mass="29046">MDSQFYDKVAKKFGSYHTDSSYISEYPEKDPEKVFKEKLLSLSDKNKNALDLGCADGRFTLSLAPHFKEIIAIDISEGMLSAAEKFQKKSKITNVFLKKVDADATGFADESFDVVWSRRGPTPYKEIYRLLKKGGNYIEIDIGEKDCQGIKEVFGKGQNYGDWKKESYLTKIKNEAQNVGFEAFYMKDFIYSEYYASYNDLDLFLQGVPIFEDFDSKKDKKLLETYERKFKKDKGILLERHRIVSIFGKIN</sequence>
<dbReference type="EMBL" id="MGAL01000050">
    <property type="protein sequence ID" value="OGK45783.1"/>
    <property type="molecule type" value="Genomic_DNA"/>
</dbReference>
<evidence type="ECO:0000313" key="3">
    <source>
        <dbReference type="Proteomes" id="UP000177141"/>
    </source>
</evidence>
<feature type="domain" description="Methyltransferase" evidence="1">
    <location>
        <begin position="50"/>
        <end position="135"/>
    </location>
</feature>
<dbReference type="InterPro" id="IPR041698">
    <property type="entry name" value="Methyltransf_25"/>
</dbReference>
<dbReference type="CDD" id="cd02440">
    <property type="entry name" value="AdoMet_MTases"/>
    <property type="match status" value="1"/>
</dbReference>
<dbReference type="Gene3D" id="3.40.50.150">
    <property type="entry name" value="Vaccinia Virus protein VP39"/>
    <property type="match status" value="1"/>
</dbReference>
<accession>A0A1F7IQZ5</accession>